<evidence type="ECO:0000256" key="3">
    <source>
        <dbReference type="ARBA" id="ARBA00022723"/>
    </source>
</evidence>
<dbReference type="InterPro" id="IPR023696">
    <property type="entry name" value="Ureohydrolase_dom_sf"/>
</dbReference>
<evidence type="ECO:0000313" key="7">
    <source>
        <dbReference type="EMBL" id="MBY8336904.1"/>
    </source>
</evidence>
<keyword evidence="8" id="KW-1185">Reference proteome</keyword>
<evidence type="ECO:0000256" key="4">
    <source>
        <dbReference type="ARBA" id="ARBA00022801"/>
    </source>
</evidence>
<keyword evidence="3" id="KW-0479">Metal-binding</keyword>
<keyword evidence="4" id="KW-0378">Hydrolase</keyword>
<reference evidence="7 8" key="1">
    <citation type="submission" date="2021-07" db="EMBL/GenBank/DDBJ databases">
        <title>Alteriqipengyuania abyssalis NZ-12B nov, sp.nov isolated from deep sea sponge in pacific ocean.</title>
        <authorList>
            <person name="Tareen S."/>
            <person name="Wink J."/>
        </authorList>
    </citation>
    <scope>NUCLEOTIDE SEQUENCE [LARGE SCALE GENOMIC DNA]</scope>
    <source>
        <strain evidence="7 8">NZ-12B</strain>
    </source>
</reference>
<evidence type="ECO:0000259" key="6">
    <source>
        <dbReference type="Pfam" id="PF00850"/>
    </source>
</evidence>
<dbReference type="EMBL" id="JAHWXP010000002">
    <property type="protein sequence ID" value="MBY8336904.1"/>
    <property type="molecule type" value="Genomic_DNA"/>
</dbReference>
<comment type="similarity">
    <text evidence="2">Belongs to the histone deacetylase family.</text>
</comment>
<dbReference type="InterPro" id="IPR037138">
    <property type="entry name" value="His_deacetylse_dom_sf"/>
</dbReference>
<dbReference type="RefSeq" id="WP_222824505.1">
    <property type="nucleotide sequence ID" value="NZ_JAHWXP010000002.1"/>
</dbReference>
<dbReference type="PANTHER" id="PTHR10625">
    <property type="entry name" value="HISTONE DEACETYLASE HDAC1-RELATED"/>
    <property type="match status" value="1"/>
</dbReference>
<gene>
    <name evidence="7" type="ORF">KYN89_07565</name>
</gene>
<dbReference type="Proteomes" id="UP000759298">
    <property type="component" value="Unassembled WGS sequence"/>
</dbReference>
<keyword evidence="5" id="KW-0862">Zinc</keyword>
<sequence length="346" mass="36661">MRHFSDPAQAHHAPIRELHNGGWMDFAESPARFAALLDALGPGEPARDFGIEPILAVHDPAYVTFLREAHDLWRAAGREGDAMGYVFPVVARRALALDRIDAKIGAFSMDASTPIAAGTWAAAYGGAQSALTALDAVLTGDAASLALCRPPGHHCGADYMGGYCYLNNAAIAARAAQARGVRRIAILDVDYHHGNGTQDIFYDDGEVLFASIHADPKTDFPFYWGHADERGSGQGEGATLNLPLPQGTDWAGYAPALDTALDAVRAHGPDLLIVSYGADTFAEDPISHFRLVREDYTAMGGTIATLDLPTLVVMEGGYAVDALGGNLAAFLRGMDGGRTEPPPAHI</sequence>
<dbReference type="Pfam" id="PF00850">
    <property type="entry name" value="Hist_deacetyl"/>
    <property type="match status" value="1"/>
</dbReference>
<evidence type="ECO:0000256" key="1">
    <source>
        <dbReference type="ARBA" id="ARBA00001947"/>
    </source>
</evidence>
<dbReference type="Gene3D" id="3.40.800.20">
    <property type="entry name" value="Histone deacetylase domain"/>
    <property type="match status" value="1"/>
</dbReference>
<evidence type="ECO:0000313" key="8">
    <source>
        <dbReference type="Proteomes" id="UP000759298"/>
    </source>
</evidence>
<evidence type="ECO:0000256" key="5">
    <source>
        <dbReference type="ARBA" id="ARBA00022833"/>
    </source>
</evidence>
<dbReference type="InterPro" id="IPR000286">
    <property type="entry name" value="HDACs"/>
</dbReference>
<comment type="cofactor">
    <cofactor evidence="1">
        <name>Zn(2+)</name>
        <dbReference type="ChEBI" id="CHEBI:29105"/>
    </cofactor>
</comment>
<proteinExistence type="inferred from homology"/>
<organism evidence="7 8">
    <name type="scientific">Alteriqipengyuania abyssalis</name>
    <dbReference type="NCBI Taxonomy" id="2860200"/>
    <lineage>
        <taxon>Bacteria</taxon>
        <taxon>Pseudomonadati</taxon>
        <taxon>Pseudomonadota</taxon>
        <taxon>Alphaproteobacteria</taxon>
        <taxon>Sphingomonadales</taxon>
        <taxon>Erythrobacteraceae</taxon>
        <taxon>Alteriqipengyuania</taxon>
    </lineage>
</organism>
<dbReference type="PRINTS" id="PR01270">
    <property type="entry name" value="HDASUPER"/>
</dbReference>
<dbReference type="CDD" id="cd10001">
    <property type="entry name" value="HDAC_classII_APAH"/>
    <property type="match status" value="1"/>
</dbReference>
<dbReference type="SUPFAM" id="SSF52768">
    <property type="entry name" value="Arginase/deacetylase"/>
    <property type="match status" value="1"/>
</dbReference>
<comment type="caution">
    <text evidence="7">The sequence shown here is derived from an EMBL/GenBank/DDBJ whole genome shotgun (WGS) entry which is preliminary data.</text>
</comment>
<dbReference type="InterPro" id="IPR023801">
    <property type="entry name" value="His_deacetylse_dom"/>
</dbReference>
<dbReference type="PANTHER" id="PTHR10625:SF17">
    <property type="entry name" value="HISTONE DEACETYLASE 8"/>
    <property type="match status" value="1"/>
</dbReference>
<protein>
    <submittedName>
        <fullName evidence="7">Histone deacetylase family protein</fullName>
    </submittedName>
</protein>
<feature type="domain" description="Histone deacetylase" evidence="6">
    <location>
        <begin position="46"/>
        <end position="333"/>
    </location>
</feature>
<accession>A0ABS7PCV7</accession>
<name>A0ABS7PCV7_9SPHN</name>
<evidence type="ECO:0000256" key="2">
    <source>
        <dbReference type="ARBA" id="ARBA00005947"/>
    </source>
</evidence>